<feature type="compositionally biased region" description="Basic and acidic residues" evidence="1">
    <location>
        <begin position="71"/>
        <end position="85"/>
    </location>
</feature>
<feature type="compositionally biased region" description="Basic and acidic residues" evidence="1">
    <location>
        <begin position="12"/>
        <end position="25"/>
    </location>
</feature>
<evidence type="ECO:0000256" key="1">
    <source>
        <dbReference type="SAM" id="MobiDB-lite"/>
    </source>
</evidence>
<dbReference type="AlphaFoldDB" id="A0AAP0H193"/>
<feature type="compositionally biased region" description="Low complexity" evidence="1">
    <location>
        <begin position="397"/>
        <end position="407"/>
    </location>
</feature>
<evidence type="ECO:0000313" key="3">
    <source>
        <dbReference type="Proteomes" id="UP001408789"/>
    </source>
</evidence>
<feature type="compositionally biased region" description="Pro residues" evidence="1">
    <location>
        <begin position="455"/>
        <end position="465"/>
    </location>
</feature>
<dbReference type="Proteomes" id="UP001408789">
    <property type="component" value="Unassembled WGS sequence"/>
</dbReference>
<sequence length="567" mass="63732">MSRCFPFPPPGYEKKPTNDDPDLLKKEKRREKKHKKDKKDREKKDGKEKREKIRSEGKHKEKKDKHRDKKKDKEKSETSTPDVKDIYGQCKGYNGERLHHSNEPSTLEKISFTDGKKPSIPFPYQNGVLLKNKIMVGDDENFKFGQELDRRIRDEEKGMGNHQFVVEGRKSNVTNDENQKANGRQVVMDVASSSGNVAVSNRVNGATLPPFDNRRIEKMQEKGSDDKRGEKRKKEDRDKQKQGKDREMEKEKKIEKLKEKSEQKKAERGKNKHIIKSDLVAVANNAYPHPSDIGFLGVGNEGNLKKRKDIETNGVSHENEVRPNKMARPISNISPENGRKLDFFPSPGPSLLDKQGASQNSLKLGGKGGQRVNGIVTSQPTSIFGTKRPIPALNNAPSKPSPTKSPSVITNHVAARSPPALTAKPQSNHITPQSSPPKPPPSTPNRIAFHHQPPSLSPPPPPPPKTGKQQPISQPKPPPAVNKVAPPPLPIPKKKPPHPDSKYLNQILSVPKLDQWCGLDDQEWLFSKKARPTFMKPSIRELEVQVWSEAKHIESVDVFALPYVIPY</sequence>
<name>A0AAP0H193_9ASTR</name>
<feature type="compositionally biased region" description="Basic residues" evidence="1">
    <location>
        <begin position="26"/>
        <end position="38"/>
    </location>
</feature>
<organism evidence="2 3">
    <name type="scientific">Deinandra increscens subsp. villosa</name>
    <dbReference type="NCBI Taxonomy" id="3103831"/>
    <lineage>
        <taxon>Eukaryota</taxon>
        <taxon>Viridiplantae</taxon>
        <taxon>Streptophyta</taxon>
        <taxon>Embryophyta</taxon>
        <taxon>Tracheophyta</taxon>
        <taxon>Spermatophyta</taxon>
        <taxon>Magnoliopsida</taxon>
        <taxon>eudicotyledons</taxon>
        <taxon>Gunneridae</taxon>
        <taxon>Pentapetalae</taxon>
        <taxon>asterids</taxon>
        <taxon>campanulids</taxon>
        <taxon>Asterales</taxon>
        <taxon>Asteraceae</taxon>
        <taxon>Asteroideae</taxon>
        <taxon>Heliantheae alliance</taxon>
        <taxon>Madieae</taxon>
        <taxon>Madiinae</taxon>
        <taxon>Deinandra</taxon>
    </lineage>
</organism>
<feature type="region of interest" description="Disordered" evidence="1">
    <location>
        <begin position="1"/>
        <end position="120"/>
    </location>
</feature>
<reference evidence="2 3" key="1">
    <citation type="submission" date="2024-04" db="EMBL/GenBank/DDBJ databases">
        <title>The reference genome of an endangered Asteraceae, Deinandra increscens subsp. villosa, native to the Central Coast of California.</title>
        <authorList>
            <person name="Guilliams M."/>
            <person name="Hasenstab-Lehman K."/>
            <person name="Meyer R."/>
            <person name="Mcevoy S."/>
        </authorList>
    </citation>
    <scope>NUCLEOTIDE SEQUENCE [LARGE SCALE GENOMIC DNA]</scope>
    <source>
        <tissue evidence="2">Leaf</tissue>
    </source>
</reference>
<feature type="compositionally biased region" description="Basic residues" evidence="1">
    <location>
        <begin position="60"/>
        <end position="70"/>
    </location>
</feature>
<comment type="caution">
    <text evidence="2">The sequence shown here is derived from an EMBL/GenBank/DDBJ whole genome shotgun (WGS) entry which is preliminary data.</text>
</comment>
<feature type="compositionally biased region" description="Low complexity" evidence="1">
    <location>
        <begin position="190"/>
        <end position="206"/>
    </location>
</feature>
<dbReference type="EMBL" id="JBCNJP010000014">
    <property type="protein sequence ID" value="KAK9068714.1"/>
    <property type="molecule type" value="Genomic_DNA"/>
</dbReference>
<protein>
    <submittedName>
        <fullName evidence="2">Uncharacterized protein</fullName>
    </submittedName>
</protein>
<evidence type="ECO:0000313" key="2">
    <source>
        <dbReference type="EMBL" id="KAK9068714.1"/>
    </source>
</evidence>
<feature type="compositionally biased region" description="Pro residues" evidence="1">
    <location>
        <begin position="474"/>
        <end position="491"/>
    </location>
</feature>
<dbReference type="PANTHER" id="PTHR34660">
    <property type="entry name" value="MYB-LIKE PROTEIN X"/>
    <property type="match status" value="1"/>
</dbReference>
<feature type="compositionally biased region" description="Polar residues" evidence="1">
    <location>
        <begin position="171"/>
        <end position="182"/>
    </location>
</feature>
<accession>A0AAP0H193</accession>
<gene>
    <name evidence="2" type="ORF">SSX86_012829</name>
</gene>
<feature type="compositionally biased region" description="Pro residues" evidence="1">
    <location>
        <begin position="434"/>
        <end position="443"/>
    </location>
</feature>
<feature type="compositionally biased region" description="Polar residues" evidence="1">
    <location>
        <begin position="375"/>
        <end position="384"/>
    </location>
</feature>
<keyword evidence="3" id="KW-1185">Reference proteome</keyword>
<feature type="compositionally biased region" description="Basic and acidic residues" evidence="1">
    <location>
        <begin position="212"/>
        <end position="269"/>
    </location>
</feature>
<feature type="region of interest" description="Disordered" evidence="1">
    <location>
        <begin position="307"/>
        <end position="503"/>
    </location>
</feature>
<proteinExistence type="predicted"/>
<dbReference type="PANTHER" id="PTHR34660:SF3">
    <property type="entry name" value="RRM DOMAIN-CONTAINING PROTEIN"/>
    <property type="match status" value="1"/>
</dbReference>
<feature type="compositionally biased region" description="Pro residues" evidence="1">
    <location>
        <begin position="1"/>
        <end position="11"/>
    </location>
</feature>
<feature type="compositionally biased region" description="Basic and acidic residues" evidence="1">
    <location>
        <begin position="39"/>
        <end position="59"/>
    </location>
</feature>
<feature type="region of interest" description="Disordered" evidence="1">
    <location>
        <begin position="155"/>
        <end position="276"/>
    </location>
</feature>